<gene>
    <name evidence="1" type="ORF">L3Q82_003442</name>
</gene>
<keyword evidence="2" id="KW-1185">Reference proteome</keyword>
<dbReference type="EMBL" id="CM041549">
    <property type="protein sequence ID" value="KAI3356763.1"/>
    <property type="molecule type" value="Genomic_DNA"/>
</dbReference>
<reference evidence="1" key="1">
    <citation type="submission" date="2022-04" db="EMBL/GenBank/DDBJ databases">
        <title>Jade perch genome.</title>
        <authorList>
            <person name="Chao B."/>
        </authorList>
    </citation>
    <scope>NUCLEOTIDE SEQUENCE</scope>
    <source>
        <strain evidence="1">CB-2022</strain>
    </source>
</reference>
<protein>
    <submittedName>
        <fullName evidence="1">Uncharacterized protein</fullName>
    </submittedName>
</protein>
<sequence length="141" mass="14193">MGNEASMEGGGQPGEAGAAGMMASVMPGGPATGPGSGQNIKPVNGAAAGGGMGHAGLGMESAPTGDSIVLLGDFNAHVGNNSDTWRGVIGRNGLPDLNPSGVLLLDFCASHSLSIMNTMFEHKGVHQCTWHQETPRPEVDD</sequence>
<name>A0ACB8VME1_9TELE</name>
<dbReference type="Proteomes" id="UP000831701">
    <property type="component" value="Chromosome 19"/>
</dbReference>
<comment type="caution">
    <text evidence="1">The sequence shown here is derived from an EMBL/GenBank/DDBJ whole genome shotgun (WGS) entry which is preliminary data.</text>
</comment>
<evidence type="ECO:0000313" key="2">
    <source>
        <dbReference type="Proteomes" id="UP000831701"/>
    </source>
</evidence>
<evidence type="ECO:0000313" key="1">
    <source>
        <dbReference type="EMBL" id="KAI3356763.1"/>
    </source>
</evidence>
<organism evidence="1 2">
    <name type="scientific">Scortum barcoo</name>
    <name type="common">barcoo grunter</name>
    <dbReference type="NCBI Taxonomy" id="214431"/>
    <lineage>
        <taxon>Eukaryota</taxon>
        <taxon>Metazoa</taxon>
        <taxon>Chordata</taxon>
        <taxon>Craniata</taxon>
        <taxon>Vertebrata</taxon>
        <taxon>Euteleostomi</taxon>
        <taxon>Actinopterygii</taxon>
        <taxon>Neopterygii</taxon>
        <taxon>Teleostei</taxon>
        <taxon>Neoteleostei</taxon>
        <taxon>Acanthomorphata</taxon>
        <taxon>Eupercaria</taxon>
        <taxon>Centrarchiformes</taxon>
        <taxon>Terapontoidei</taxon>
        <taxon>Terapontidae</taxon>
        <taxon>Scortum</taxon>
    </lineage>
</organism>
<accession>A0ACB8VME1</accession>
<proteinExistence type="predicted"/>